<keyword evidence="2" id="KW-0808">Transferase</keyword>
<dbReference type="InterPro" id="IPR036868">
    <property type="entry name" value="TusA-like_sf"/>
</dbReference>
<evidence type="ECO:0000259" key="1">
    <source>
        <dbReference type="Pfam" id="PF01206"/>
    </source>
</evidence>
<dbReference type="RefSeq" id="WP_052353261.1">
    <property type="nucleotide sequence ID" value="NZ_DUIH01000021.1"/>
</dbReference>
<dbReference type="SUPFAM" id="SSF64307">
    <property type="entry name" value="SirA-like"/>
    <property type="match status" value="1"/>
</dbReference>
<evidence type="ECO:0000313" key="2">
    <source>
        <dbReference type="EMBL" id="HIH70089.1"/>
    </source>
</evidence>
<protein>
    <submittedName>
        <fullName evidence="2">Sulfurtransferase TusA family protein</fullName>
    </submittedName>
</protein>
<dbReference type="CDD" id="cd00291">
    <property type="entry name" value="SirA_YedF_YeeD"/>
    <property type="match status" value="1"/>
</dbReference>
<evidence type="ECO:0000313" key="3">
    <source>
        <dbReference type="Proteomes" id="UP000600363"/>
    </source>
</evidence>
<dbReference type="GO" id="GO:0016740">
    <property type="term" value="F:transferase activity"/>
    <property type="evidence" value="ECO:0007669"/>
    <property type="project" value="UniProtKB-KW"/>
</dbReference>
<dbReference type="PANTHER" id="PTHR33279:SF18">
    <property type="entry name" value="SULFUR CARRIER PROTEIN MJ0990-RELATED"/>
    <property type="match status" value="1"/>
</dbReference>
<proteinExistence type="predicted"/>
<feature type="domain" description="UPF0033" evidence="1">
    <location>
        <begin position="14"/>
        <end position="79"/>
    </location>
</feature>
<dbReference type="PANTHER" id="PTHR33279">
    <property type="entry name" value="SULFUR CARRIER PROTEIN YEDF-RELATED"/>
    <property type="match status" value="1"/>
</dbReference>
<accession>A0A832RXC8</accession>
<sequence>MELKLRMVEDGRFELDVRDSVCPFPQLFTEMALGKVGKGTLVVITNNPPSARDIPMVLRERGYRVEVEKEGGIFRIVVRIDGHH</sequence>
<comment type="caution">
    <text evidence="2">The sequence shown here is derived from an EMBL/GenBank/DDBJ whole genome shotgun (WGS) entry which is preliminary data.</text>
</comment>
<gene>
    <name evidence="2" type="ORF">HA299_05720</name>
</gene>
<dbReference type="EMBL" id="DUIH01000021">
    <property type="protein sequence ID" value="HIH70089.1"/>
    <property type="molecule type" value="Genomic_DNA"/>
</dbReference>
<dbReference type="Pfam" id="PF01206">
    <property type="entry name" value="TusA"/>
    <property type="match status" value="1"/>
</dbReference>
<organism evidence="2 3">
    <name type="scientific">Methermicoccus shengliensis</name>
    <dbReference type="NCBI Taxonomy" id="660064"/>
    <lineage>
        <taxon>Archaea</taxon>
        <taxon>Methanobacteriati</taxon>
        <taxon>Methanobacteriota</taxon>
        <taxon>Stenosarchaea group</taxon>
        <taxon>Methanomicrobia</taxon>
        <taxon>Methanosarcinales</taxon>
        <taxon>Methermicoccaceae</taxon>
        <taxon>Methermicoccus</taxon>
    </lineage>
</organism>
<name>A0A832RXC8_9EURY</name>
<dbReference type="AlphaFoldDB" id="A0A832RXC8"/>
<dbReference type="InterPro" id="IPR001455">
    <property type="entry name" value="TusA-like"/>
</dbReference>
<reference evidence="2" key="1">
    <citation type="journal article" date="2020" name="bioRxiv">
        <title>A rank-normalized archaeal taxonomy based on genome phylogeny resolves widespread incomplete and uneven classifications.</title>
        <authorList>
            <person name="Rinke C."/>
            <person name="Chuvochina M."/>
            <person name="Mussig A.J."/>
            <person name="Chaumeil P.-A."/>
            <person name="Waite D.W."/>
            <person name="Whitman W.B."/>
            <person name="Parks D.H."/>
            <person name="Hugenholtz P."/>
        </authorList>
    </citation>
    <scope>NUCLEOTIDE SEQUENCE</scope>
    <source>
        <strain evidence="2">UBA12518</strain>
    </source>
</reference>
<dbReference type="Gene3D" id="3.30.110.40">
    <property type="entry name" value="TusA-like domain"/>
    <property type="match status" value="1"/>
</dbReference>
<dbReference type="Proteomes" id="UP000600363">
    <property type="component" value="Unassembled WGS sequence"/>
</dbReference>